<dbReference type="EMBL" id="CP000360">
    <property type="protein sequence ID" value="ABF41633.1"/>
    <property type="molecule type" value="Genomic_DNA"/>
</dbReference>
<dbReference type="PANTHER" id="PTHR23508:SF10">
    <property type="entry name" value="CARBOXYLIC ACID TRANSPORTER PROTEIN HOMOLOG"/>
    <property type="match status" value="1"/>
</dbReference>
<evidence type="ECO:0000256" key="4">
    <source>
        <dbReference type="ARBA" id="ARBA00023136"/>
    </source>
</evidence>
<dbReference type="InterPro" id="IPR036259">
    <property type="entry name" value="MFS_trans_sf"/>
</dbReference>
<dbReference type="InterPro" id="IPR011701">
    <property type="entry name" value="MFS"/>
</dbReference>
<feature type="transmembrane region" description="Helical" evidence="5">
    <location>
        <begin position="50"/>
        <end position="70"/>
    </location>
</feature>
<dbReference type="Proteomes" id="UP000002432">
    <property type="component" value="Chromosome"/>
</dbReference>
<feature type="transmembrane region" description="Helical" evidence="5">
    <location>
        <begin position="309"/>
        <end position="331"/>
    </location>
</feature>
<gene>
    <name evidence="7" type="ordered locus">Acid345_2632</name>
</gene>
<dbReference type="GO" id="GO:0046943">
    <property type="term" value="F:carboxylic acid transmembrane transporter activity"/>
    <property type="evidence" value="ECO:0007669"/>
    <property type="project" value="TreeGrafter"/>
</dbReference>
<evidence type="ECO:0000256" key="2">
    <source>
        <dbReference type="ARBA" id="ARBA00022692"/>
    </source>
</evidence>
<accession>Q1INB7</accession>
<evidence type="ECO:0000256" key="5">
    <source>
        <dbReference type="SAM" id="Phobius"/>
    </source>
</evidence>
<evidence type="ECO:0000256" key="3">
    <source>
        <dbReference type="ARBA" id="ARBA00022989"/>
    </source>
</evidence>
<dbReference type="SUPFAM" id="SSF103473">
    <property type="entry name" value="MFS general substrate transporter"/>
    <property type="match status" value="1"/>
</dbReference>
<keyword evidence="3 5" id="KW-1133">Transmembrane helix</keyword>
<protein>
    <submittedName>
        <fullName evidence="7">Major facilitator superfamily (MFS) transporter</fullName>
    </submittedName>
</protein>
<dbReference type="GO" id="GO:0005886">
    <property type="term" value="C:plasma membrane"/>
    <property type="evidence" value="ECO:0007669"/>
    <property type="project" value="TreeGrafter"/>
</dbReference>
<feature type="transmembrane region" description="Helical" evidence="5">
    <location>
        <begin position="136"/>
        <end position="159"/>
    </location>
</feature>
<dbReference type="PROSITE" id="PS00217">
    <property type="entry name" value="SUGAR_TRANSPORT_2"/>
    <property type="match status" value="1"/>
</dbReference>
<dbReference type="PROSITE" id="PS50850">
    <property type="entry name" value="MFS"/>
    <property type="match status" value="1"/>
</dbReference>
<dbReference type="EnsemblBacteria" id="ABF41633">
    <property type="protein sequence ID" value="ABF41633"/>
    <property type="gene ID" value="Acid345_2632"/>
</dbReference>
<dbReference type="Gene3D" id="1.20.1250.20">
    <property type="entry name" value="MFS general substrate transporter like domains"/>
    <property type="match status" value="2"/>
</dbReference>
<name>Q1INB7_KORVE</name>
<feature type="transmembrane region" description="Helical" evidence="5">
    <location>
        <begin position="343"/>
        <end position="362"/>
    </location>
</feature>
<dbReference type="Pfam" id="PF07690">
    <property type="entry name" value="MFS_1"/>
    <property type="match status" value="2"/>
</dbReference>
<dbReference type="OrthoDB" id="9783823at2"/>
<evidence type="ECO:0000313" key="7">
    <source>
        <dbReference type="EMBL" id="ABF41633.1"/>
    </source>
</evidence>
<dbReference type="InterPro" id="IPR020846">
    <property type="entry name" value="MFS_dom"/>
</dbReference>
<evidence type="ECO:0000313" key="8">
    <source>
        <dbReference type="Proteomes" id="UP000002432"/>
    </source>
</evidence>
<keyword evidence="4 5" id="KW-0472">Membrane</keyword>
<dbReference type="AlphaFoldDB" id="Q1INB7"/>
<dbReference type="eggNOG" id="COG2814">
    <property type="taxonomic scope" value="Bacteria"/>
</dbReference>
<feature type="transmembrane region" description="Helical" evidence="5">
    <location>
        <begin position="374"/>
        <end position="392"/>
    </location>
</feature>
<feature type="transmembrane region" description="Helical" evidence="5">
    <location>
        <begin position="12"/>
        <end position="38"/>
    </location>
</feature>
<proteinExistence type="predicted"/>
<feature type="transmembrane region" description="Helical" evidence="5">
    <location>
        <begin position="254"/>
        <end position="277"/>
    </location>
</feature>
<reference evidence="7 8" key="1">
    <citation type="journal article" date="2009" name="Appl. Environ. Microbiol.">
        <title>Three genomes from the phylum Acidobacteria provide insight into the lifestyles of these microorganisms in soils.</title>
        <authorList>
            <person name="Ward N.L."/>
            <person name="Challacombe J.F."/>
            <person name="Janssen P.H."/>
            <person name="Henrissat B."/>
            <person name="Coutinho P.M."/>
            <person name="Wu M."/>
            <person name="Xie G."/>
            <person name="Haft D.H."/>
            <person name="Sait M."/>
            <person name="Badger J."/>
            <person name="Barabote R.D."/>
            <person name="Bradley B."/>
            <person name="Brettin T.S."/>
            <person name="Brinkac L.M."/>
            <person name="Bruce D."/>
            <person name="Creasy T."/>
            <person name="Daugherty S.C."/>
            <person name="Davidsen T.M."/>
            <person name="DeBoy R.T."/>
            <person name="Detter J.C."/>
            <person name="Dodson R.J."/>
            <person name="Durkin A.S."/>
            <person name="Ganapathy A."/>
            <person name="Gwinn-Giglio M."/>
            <person name="Han C.S."/>
            <person name="Khouri H."/>
            <person name="Kiss H."/>
            <person name="Kothari S.P."/>
            <person name="Madupu R."/>
            <person name="Nelson K.E."/>
            <person name="Nelson W.C."/>
            <person name="Paulsen I."/>
            <person name="Penn K."/>
            <person name="Ren Q."/>
            <person name="Rosovitz M.J."/>
            <person name="Selengut J.D."/>
            <person name="Shrivastava S."/>
            <person name="Sullivan S.A."/>
            <person name="Tapia R."/>
            <person name="Thompson L.S."/>
            <person name="Watkins K.L."/>
            <person name="Yang Q."/>
            <person name="Yu C."/>
            <person name="Zafar N."/>
            <person name="Zhou L."/>
            <person name="Kuske C.R."/>
        </authorList>
    </citation>
    <scope>NUCLEOTIDE SEQUENCE [LARGE SCALE GENOMIC DNA]</scope>
    <source>
        <strain evidence="7 8">Ellin345</strain>
    </source>
</reference>
<evidence type="ECO:0000259" key="6">
    <source>
        <dbReference type="PROSITE" id="PS50850"/>
    </source>
</evidence>
<feature type="transmembrane region" description="Helical" evidence="5">
    <location>
        <begin position="213"/>
        <end position="234"/>
    </location>
</feature>
<dbReference type="KEGG" id="aba:Acid345_2632"/>
<organism evidence="7 8">
    <name type="scientific">Koribacter versatilis (strain Ellin345)</name>
    <dbReference type="NCBI Taxonomy" id="204669"/>
    <lineage>
        <taxon>Bacteria</taxon>
        <taxon>Pseudomonadati</taxon>
        <taxon>Acidobacteriota</taxon>
        <taxon>Terriglobia</taxon>
        <taxon>Terriglobales</taxon>
        <taxon>Candidatus Korobacteraceae</taxon>
        <taxon>Candidatus Korobacter</taxon>
    </lineage>
</organism>
<dbReference type="STRING" id="204669.Acid345_2632"/>
<dbReference type="RefSeq" id="WP_011523434.1">
    <property type="nucleotide sequence ID" value="NC_008009.1"/>
</dbReference>
<dbReference type="InterPro" id="IPR005829">
    <property type="entry name" value="Sugar_transporter_CS"/>
</dbReference>
<dbReference type="PANTHER" id="PTHR23508">
    <property type="entry name" value="CARBOXYLIC ACID TRANSPORTER PROTEIN HOMOLOG"/>
    <property type="match status" value="1"/>
</dbReference>
<dbReference type="HOGENOM" id="CLU_001265_46_6_0"/>
<sequence length="402" mass="43673">MFSQATPAQRRTLLAAALGWALDAFDVMLYAMVVAYVMRDLRIDKPTVGLLNTLTLLASGIGGLLFGWIADRVGRTRALMLSIATYSICSFASGLSTSVQMLAACRFVLGLGMGGEWNTGATLVAETWPTHLRAKAIAVVQSSWAWGYAAAALVAGLTLQYSQNWRYVFFVGIAPALLLLWIQKEVPESELWQKQQTNKAPNAKLSSEHVRNAIVLLALNFFGLFAWWGLFTWIPPYLSLPVEQGGRGFSQLGTTGLLVFLNLVGMFPGYISFGFFADRIGRRWSFFLYLFAAACVVPIYAAARQPWQILVMGAVVAFFGTGFFSGSGIVGSELFPTHVRARALGLTYNGARMLSCVAPYVIGSLSMHRGLSGAFVVCAVGFLLAAFTALLLPETRGRELAN</sequence>
<feature type="domain" description="Major facilitator superfamily (MFS) profile" evidence="6">
    <location>
        <begin position="12"/>
        <end position="396"/>
    </location>
</feature>
<evidence type="ECO:0000256" key="1">
    <source>
        <dbReference type="ARBA" id="ARBA00004141"/>
    </source>
</evidence>
<keyword evidence="2 5" id="KW-0812">Transmembrane</keyword>
<keyword evidence="8" id="KW-1185">Reference proteome</keyword>
<comment type="subcellular location">
    <subcellularLocation>
        <location evidence="1">Membrane</location>
        <topology evidence="1">Multi-pass membrane protein</topology>
    </subcellularLocation>
</comment>
<feature type="transmembrane region" description="Helical" evidence="5">
    <location>
        <begin position="284"/>
        <end position="303"/>
    </location>
</feature>